<evidence type="ECO:0000259" key="2">
    <source>
        <dbReference type="Pfam" id="PF13358"/>
    </source>
</evidence>
<dbReference type="AlphaFoldDB" id="A0A9W6XJH0"/>
<accession>A0A9W6XJH0</accession>
<comment type="caution">
    <text evidence="3">The sequence shown here is derived from an EMBL/GenBank/DDBJ whole genome shotgun (WGS) entry which is preliminary data.</text>
</comment>
<dbReference type="EMBL" id="BSXT01001190">
    <property type="protein sequence ID" value="GMF39809.1"/>
    <property type="molecule type" value="Genomic_DNA"/>
</dbReference>
<reference evidence="3" key="1">
    <citation type="submission" date="2023-04" db="EMBL/GenBank/DDBJ databases">
        <title>Phytophthora fragariaefolia NBRC 109709.</title>
        <authorList>
            <person name="Ichikawa N."/>
            <person name="Sato H."/>
            <person name="Tonouchi N."/>
        </authorList>
    </citation>
    <scope>NUCLEOTIDE SEQUENCE</scope>
    <source>
        <strain evidence="3">NBRC 109709</strain>
    </source>
</reference>
<dbReference type="InterPro" id="IPR036397">
    <property type="entry name" value="RNaseH_sf"/>
</dbReference>
<evidence type="ECO:0000256" key="1">
    <source>
        <dbReference type="SAM" id="SignalP"/>
    </source>
</evidence>
<dbReference type="Gene3D" id="3.30.420.10">
    <property type="entry name" value="Ribonuclease H-like superfamily/Ribonuclease H"/>
    <property type="match status" value="1"/>
</dbReference>
<organism evidence="3 4">
    <name type="scientific">Phytophthora fragariaefolia</name>
    <dbReference type="NCBI Taxonomy" id="1490495"/>
    <lineage>
        <taxon>Eukaryota</taxon>
        <taxon>Sar</taxon>
        <taxon>Stramenopiles</taxon>
        <taxon>Oomycota</taxon>
        <taxon>Peronosporomycetes</taxon>
        <taxon>Peronosporales</taxon>
        <taxon>Peronosporaceae</taxon>
        <taxon>Phytophthora</taxon>
    </lineage>
</organism>
<feature type="domain" description="Tc1-like transposase DDE" evidence="2">
    <location>
        <begin position="59"/>
        <end position="141"/>
    </location>
</feature>
<dbReference type="OrthoDB" id="2201966at2759"/>
<dbReference type="GO" id="GO:0003676">
    <property type="term" value="F:nucleic acid binding"/>
    <property type="evidence" value="ECO:0007669"/>
    <property type="project" value="InterPro"/>
</dbReference>
<evidence type="ECO:0000313" key="3">
    <source>
        <dbReference type="EMBL" id="GMF39809.1"/>
    </source>
</evidence>
<dbReference type="Proteomes" id="UP001165121">
    <property type="component" value="Unassembled WGS sequence"/>
</dbReference>
<gene>
    <name evidence="3" type="ORF">Pfra01_001197500</name>
</gene>
<dbReference type="InterPro" id="IPR038717">
    <property type="entry name" value="Tc1-like_DDE_dom"/>
</dbReference>
<evidence type="ECO:0000313" key="4">
    <source>
        <dbReference type="Proteomes" id="UP001165121"/>
    </source>
</evidence>
<feature type="signal peptide" evidence="1">
    <location>
        <begin position="1"/>
        <end position="15"/>
    </location>
</feature>
<sequence length="235" mass="27275">MYWVVAFSWLQLARLSWNDTQEGLLAKRQDNCDLWRPSGQATSFSFGVDGVIDCFNAEDTFHRVEFASCRSDFAYSTRKIGGSNSVWVLDGASIHRDPEIVHFLRSLGIVPIFLPAYCPFFNPIDVIFGYIKQSFQRHYVESSNPDLVPFVVKTFNRFERFKMARVFQHCGSKIEGYFDPSGPLSKENSWYLIWRVEQCARQSTKKRLGLLNGICPILKTKIKQRPKKLIQVDWR</sequence>
<dbReference type="Pfam" id="PF13358">
    <property type="entry name" value="DDE_3"/>
    <property type="match status" value="1"/>
</dbReference>
<keyword evidence="4" id="KW-1185">Reference proteome</keyword>
<feature type="chain" id="PRO_5040985181" evidence="1">
    <location>
        <begin position="16"/>
        <end position="235"/>
    </location>
</feature>
<name>A0A9W6XJH0_9STRA</name>
<protein>
    <submittedName>
        <fullName evidence="3">Unnamed protein product</fullName>
    </submittedName>
</protein>
<proteinExistence type="predicted"/>
<keyword evidence="1" id="KW-0732">Signal</keyword>